<evidence type="ECO:0000256" key="3">
    <source>
        <dbReference type="ARBA" id="ARBA00022989"/>
    </source>
</evidence>
<keyword evidence="2 5" id="KW-0812">Transmembrane</keyword>
<keyword evidence="3 5" id="KW-1133">Transmembrane helix</keyword>
<evidence type="ECO:0008006" key="8">
    <source>
        <dbReference type="Google" id="ProtNLM"/>
    </source>
</evidence>
<evidence type="ECO:0000313" key="7">
    <source>
        <dbReference type="Proteomes" id="UP000694392"/>
    </source>
</evidence>
<name>A0A8D0GQH6_SPHPU</name>
<dbReference type="Proteomes" id="UP000694392">
    <property type="component" value="Unplaced"/>
</dbReference>
<organism evidence="6 7">
    <name type="scientific">Sphenodon punctatus</name>
    <name type="common">Tuatara</name>
    <name type="synonym">Hatteria punctata</name>
    <dbReference type="NCBI Taxonomy" id="8508"/>
    <lineage>
        <taxon>Eukaryota</taxon>
        <taxon>Metazoa</taxon>
        <taxon>Chordata</taxon>
        <taxon>Craniata</taxon>
        <taxon>Vertebrata</taxon>
        <taxon>Euteleostomi</taxon>
        <taxon>Lepidosauria</taxon>
        <taxon>Sphenodontia</taxon>
        <taxon>Sphenodontidae</taxon>
        <taxon>Sphenodon</taxon>
    </lineage>
</organism>
<dbReference type="Gene3D" id="1.20.1070.10">
    <property type="entry name" value="Rhodopsin 7-helix transmembrane proteins"/>
    <property type="match status" value="1"/>
</dbReference>
<keyword evidence="4 5" id="KW-0472">Membrane</keyword>
<dbReference type="GO" id="GO:0007189">
    <property type="term" value="P:adenylate cyclase-activating G protein-coupled receptor signaling pathway"/>
    <property type="evidence" value="ECO:0007669"/>
    <property type="project" value="TreeGrafter"/>
</dbReference>
<dbReference type="PANTHER" id="PTHR12011:SF285">
    <property type="entry name" value="ADHESION G PROTEIN-COUPLED RECEPTOR G3"/>
    <property type="match status" value="1"/>
</dbReference>
<dbReference type="OMA" id="AFCWITE"/>
<evidence type="ECO:0000256" key="1">
    <source>
        <dbReference type="ARBA" id="ARBA00004141"/>
    </source>
</evidence>
<sequence>FLIGFPAIVVTITGSINSYGTYAFVDISNQTTLSLCWIRKEYQLVHYITNCGYFSLIFFFNATVLAVVAGKIFCLQSTIAGKEEKTQAWKGGITVLGLSCLLGATWGLIFFAYNPMPVPALYLFTIVNSLQGLFIFIWFAALYYPKKSATAPATSFGTAKNERVTTASHSS</sequence>
<dbReference type="PANTHER" id="PTHR12011">
    <property type="entry name" value="ADHESION G-PROTEIN COUPLED RECEPTOR"/>
    <property type="match status" value="1"/>
</dbReference>
<dbReference type="GO" id="GO:0005886">
    <property type="term" value="C:plasma membrane"/>
    <property type="evidence" value="ECO:0007669"/>
    <property type="project" value="TreeGrafter"/>
</dbReference>
<proteinExistence type="predicted"/>
<reference evidence="6" key="1">
    <citation type="submission" date="2025-08" db="UniProtKB">
        <authorList>
            <consortium name="Ensembl"/>
        </authorList>
    </citation>
    <scope>IDENTIFICATION</scope>
</reference>
<reference evidence="6" key="2">
    <citation type="submission" date="2025-09" db="UniProtKB">
        <authorList>
            <consortium name="Ensembl"/>
        </authorList>
    </citation>
    <scope>IDENTIFICATION</scope>
</reference>
<feature type="transmembrane region" description="Helical" evidence="5">
    <location>
        <begin position="95"/>
        <end position="114"/>
    </location>
</feature>
<keyword evidence="7" id="KW-1185">Reference proteome</keyword>
<feature type="transmembrane region" description="Helical" evidence="5">
    <location>
        <begin position="53"/>
        <end position="74"/>
    </location>
</feature>
<evidence type="ECO:0000313" key="6">
    <source>
        <dbReference type="Ensembl" id="ENSSPUP00000009719.1"/>
    </source>
</evidence>
<evidence type="ECO:0000256" key="2">
    <source>
        <dbReference type="ARBA" id="ARBA00022692"/>
    </source>
</evidence>
<evidence type="ECO:0000256" key="5">
    <source>
        <dbReference type="SAM" id="Phobius"/>
    </source>
</evidence>
<comment type="subcellular location">
    <subcellularLocation>
        <location evidence="1">Membrane</location>
        <topology evidence="1">Multi-pass membrane protein</topology>
    </subcellularLocation>
</comment>
<dbReference type="AlphaFoldDB" id="A0A8D0GQH6"/>
<protein>
    <recommendedName>
        <fullName evidence="8">G-protein coupled receptors family 2 profile 2 domain-containing protein</fullName>
    </recommendedName>
</protein>
<dbReference type="GeneTree" id="ENSGT00940000154285"/>
<accession>A0A8D0GQH6</accession>
<evidence type="ECO:0000256" key="4">
    <source>
        <dbReference type="ARBA" id="ARBA00023136"/>
    </source>
</evidence>
<feature type="transmembrane region" description="Helical" evidence="5">
    <location>
        <begin position="120"/>
        <end position="144"/>
    </location>
</feature>
<dbReference type="Pfam" id="PF00002">
    <property type="entry name" value="7tm_2"/>
    <property type="match status" value="1"/>
</dbReference>
<dbReference type="GO" id="GO:0004930">
    <property type="term" value="F:G protein-coupled receptor activity"/>
    <property type="evidence" value="ECO:0007669"/>
    <property type="project" value="InterPro"/>
</dbReference>
<dbReference type="Ensembl" id="ENSSPUT00000010363.1">
    <property type="protein sequence ID" value="ENSSPUP00000009719.1"/>
    <property type="gene ID" value="ENSSPUG00000007537.1"/>
</dbReference>
<dbReference type="InterPro" id="IPR000832">
    <property type="entry name" value="GPCR_2_secretin-like"/>
</dbReference>